<organism evidence="1">
    <name type="scientific">marine sediment metagenome</name>
    <dbReference type="NCBI Taxonomy" id="412755"/>
    <lineage>
        <taxon>unclassified sequences</taxon>
        <taxon>metagenomes</taxon>
        <taxon>ecological metagenomes</taxon>
    </lineage>
</organism>
<dbReference type="AlphaFoldDB" id="X1D4W8"/>
<comment type="caution">
    <text evidence="1">The sequence shown here is derived from an EMBL/GenBank/DDBJ whole genome shotgun (WGS) entry which is preliminary data.</text>
</comment>
<sequence>MHVEGTIVPVVADYIDRGITKAEDENATVCIIELDT</sequence>
<evidence type="ECO:0000313" key="1">
    <source>
        <dbReference type="EMBL" id="GAH15801.1"/>
    </source>
</evidence>
<name>X1D4W8_9ZZZZ</name>
<dbReference type="EMBL" id="BART01036928">
    <property type="protein sequence ID" value="GAH15801.1"/>
    <property type="molecule type" value="Genomic_DNA"/>
</dbReference>
<reference evidence="1" key="1">
    <citation type="journal article" date="2014" name="Front. Microbiol.">
        <title>High frequency of phylogenetically diverse reductive dehalogenase-homologous genes in deep subseafloor sedimentary metagenomes.</title>
        <authorList>
            <person name="Kawai M."/>
            <person name="Futagami T."/>
            <person name="Toyoda A."/>
            <person name="Takaki Y."/>
            <person name="Nishi S."/>
            <person name="Hori S."/>
            <person name="Arai W."/>
            <person name="Tsubouchi T."/>
            <person name="Morono Y."/>
            <person name="Uchiyama I."/>
            <person name="Ito T."/>
            <person name="Fujiyama A."/>
            <person name="Inagaki F."/>
            <person name="Takami H."/>
        </authorList>
    </citation>
    <scope>NUCLEOTIDE SEQUENCE</scope>
    <source>
        <strain evidence="1">Expedition CK06-06</strain>
    </source>
</reference>
<accession>X1D4W8</accession>
<gene>
    <name evidence="1" type="ORF">S01H4_62046</name>
</gene>
<protein>
    <submittedName>
        <fullName evidence="1">Uncharacterized protein</fullName>
    </submittedName>
</protein>
<feature type="non-terminal residue" evidence="1">
    <location>
        <position position="36"/>
    </location>
</feature>
<proteinExistence type="predicted"/>